<feature type="transmembrane region" description="Helical" evidence="6">
    <location>
        <begin position="39"/>
        <end position="65"/>
    </location>
</feature>
<evidence type="ECO:0000256" key="2">
    <source>
        <dbReference type="ARBA" id="ARBA00022475"/>
    </source>
</evidence>
<evidence type="ECO:0000256" key="1">
    <source>
        <dbReference type="ARBA" id="ARBA00004651"/>
    </source>
</evidence>
<comment type="subcellular location">
    <subcellularLocation>
        <location evidence="1">Cell membrane</location>
        <topology evidence="1">Multi-pass membrane protein</topology>
    </subcellularLocation>
</comment>
<dbReference type="AlphaFoldDB" id="A0A0A0D1A1"/>
<dbReference type="PANTHER" id="PTHR30086:SF20">
    <property type="entry name" value="ARGININE EXPORTER PROTEIN ARGO-RELATED"/>
    <property type="match status" value="1"/>
</dbReference>
<dbReference type="PIRSF" id="PIRSF006324">
    <property type="entry name" value="LeuE"/>
    <property type="match status" value="1"/>
</dbReference>
<evidence type="ECO:0000256" key="3">
    <source>
        <dbReference type="ARBA" id="ARBA00022692"/>
    </source>
</evidence>
<keyword evidence="2" id="KW-1003">Cell membrane</keyword>
<dbReference type="OrthoDB" id="9804822at2"/>
<dbReference type="Pfam" id="PF01810">
    <property type="entry name" value="LysE"/>
    <property type="match status" value="1"/>
</dbReference>
<keyword evidence="3 6" id="KW-0812">Transmembrane</keyword>
<dbReference type="PANTHER" id="PTHR30086">
    <property type="entry name" value="ARGININE EXPORTER PROTEIN ARGO"/>
    <property type="match status" value="1"/>
</dbReference>
<organism evidence="7 8">
    <name type="scientific">Inquilinus limosus MP06</name>
    <dbReference type="NCBI Taxonomy" id="1398085"/>
    <lineage>
        <taxon>Bacteria</taxon>
        <taxon>Pseudomonadati</taxon>
        <taxon>Pseudomonadota</taxon>
        <taxon>Alphaproteobacteria</taxon>
        <taxon>Rhodospirillales</taxon>
        <taxon>Rhodospirillaceae</taxon>
        <taxon>Inquilinus</taxon>
    </lineage>
</organism>
<evidence type="ECO:0000313" key="7">
    <source>
        <dbReference type="EMBL" id="KGM30832.1"/>
    </source>
</evidence>
<sequence length="208" mass="21961">MSLDLWFAFLLAAFVVLIIPGPTVTLVLSYALGRGRSHAWWIVAGVALGDLTAMTLSLLGLGALLAASATAFTVLKWIGAAYLVYLGVKLWRAAPKADGLVTPGAERSPRAMLLHAFAVTALNPKSIVFFVAFLPQFVHPEAPLLPQMVVLEGTFVTLAALNAAAYAWIGARLRDTIGRPSVLRLINRAGAGVLVAAGFATAAWNRAN</sequence>
<feature type="transmembrane region" description="Helical" evidence="6">
    <location>
        <begin position="112"/>
        <end position="134"/>
    </location>
</feature>
<keyword evidence="5 6" id="KW-0472">Membrane</keyword>
<name>A0A0A0D1A1_9PROT</name>
<dbReference type="GO" id="GO:0005886">
    <property type="term" value="C:plasma membrane"/>
    <property type="evidence" value="ECO:0007669"/>
    <property type="project" value="UniProtKB-SubCell"/>
</dbReference>
<feature type="transmembrane region" description="Helical" evidence="6">
    <location>
        <begin position="71"/>
        <end position="91"/>
    </location>
</feature>
<dbReference type="EMBL" id="JANX01000681">
    <property type="protein sequence ID" value="KGM30832.1"/>
    <property type="molecule type" value="Genomic_DNA"/>
</dbReference>
<feature type="transmembrane region" description="Helical" evidence="6">
    <location>
        <begin position="154"/>
        <end position="173"/>
    </location>
</feature>
<evidence type="ECO:0000313" key="8">
    <source>
        <dbReference type="Proteomes" id="UP000029995"/>
    </source>
</evidence>
<gene>
    <name evidence="7" type="ORF">P409_30720</name>
</gene>
<feature type="transmembrane region" description="Helical" evidence="6">
    <location>
        <begin position="6"/>
        <end position="32"/>
    </location>
</feature>
<proteinExistence type="predicted"/>
<protein>
    <submittedName>
        <fullName evidence="7">Lysine transporter LysE</fullName>
    </submittedName>
</protein>
<evidence type="ECO:0000256" key="4">
    <source>
        <dbReference type="ARBA" id="ARBA00022989"/>
    </source>
</evidence>
<feature type="transmembrane region" description="Helical" evidence="6">
    <location>
        <begin position="185"/>
        <end position="204"/>
    </location>
</feature>
<dbReference type="GO" id="GO:0015171">
    <property type="term" value="F:amino acid transmembrane transporter activity"/>
    <property type="evidence" value="ECO:0007669"/>
    <property type="project" value="TreeGrafter"/>
</dbReference>
<accession>A0A0A0D1A1</accession>
<dbReference type="RefSeq" id="WP_034847417.1">
    <property type="nucleotide sequence ID" value="NZ_JANX01000681.1"/>
</dbReference>
<comment type="caution">
    <text evidence="7">The sequence shown here is derived from an EMBL/GenBank/DDBJ whole genome shotgun (WGS) entry which is preliminary data.</text>
</comment>
<reference evidence="7 8" key="1">
    <citation type="submission" date="2014-01" db="EMBL/GenBank/DDBJ databases">
        <title>Genome sequence determination for a cystic fibrosis isolate, Inquilinus limosus.</title>
        <authorList>
            <person name="Pino M."/>
            <person name="Di Conza J."/>
            <person name="Gutkind G."/>
        </authorList>
    </citation>
    <scope>NUCLEOTIDE SEQUENCE [LARGE SCALE GENOMIC DNA]</scope>
    <source>
        <strain evidence="7 8">MP06</strain>
    </source>
</reference>
<keyword evidence="4 6" id="KW-1133">Transmembrane helix</keyword>
<dbReference type="Proteomes" id="UP000029995">
    <property type="component" value="Unassembled WGS sequence"/>
</dbReference>
<dbReference type="InterPro" id="IPR001123">
    <property type="entry name" value="LeuE-type"/>
</dbReference>
<evidence type="ECO:0000256" key="5">
    <source>
        <dbReference type="ARBA" id="ARBA00023136"/>
    </source>
</evidence>
<evidence type="ECO:0000256" key="6">
    <source>
        <dbReference type="SAM" id="Phobius"/>
    </source>
</evidence>